<evidence type="ECO:0000313" key="5">
    <source>
        <dbReference type="Proteomes" id="UP000229970"/>
    </source>
</evidence>
<dbReference type="EMBL" id="MEIP01000005">
    <property type="protein sequence ID" value="PIT49789.1"/>
    <property type="molecule type" value="Genomic_DNA"/>
</dbReference>
<gene>
    <name evidence="4" type="ORF">BHC46_01290</name>
    <name evidence="3" type="ORF">BHC46_10660</name>
</gene>
<feature type="compositionally biased region" description="Polar residues" evidence="1">
    <location>
        <begin position="26"/>
        <end position="47"/>
    </location>
</feature>
<accession>A0A2N9XCK0</accession>
<evidence type="ECO:0000259" key="2">
    <source>
        <dbReference type="Pfam" id="PF02486"/>
    </source>
</evidence>
<dbReference type="EMBL" id="MEIP01000026">
    <property type="protein sequence ID" value="PIT44373.1"/>
    <property type="molecule type" value="Genomic_DNA"/>
</dbReference>
<dbReference type="Pfam" id="PF02486">
    <property type="entry name" value="Rep_trans"/>
    <property type="match status" value="1"/>
</dbReference>
<comment type="caution">
    <text evidence="3">The sequence shown here is derived from an EMBL/GenBank/DDBJ whole genome shotgun (WGS) entry which is preliminary data.</text>
</comment>
<organism evidence="3 5">
    <name type="scientific">Snodgrassella alvi</name>
    <dbReference type="NCBI Taxonomy" id="1196083"/>
    <lineage>
        <taxon>Bacteria</taxon>
        <taxon>Pseudomonadati</taxon>
        <taxon>Pseudomonadota</taxon>
        <taxon>Betaproteobacteria</taxon>
        <taxon>Neisseriales</taxon>
        <taxon>Neisseriaceae</taxon>
        <taxon>Snodgrassella</taxon>
    </lineage>
</organism>
<feature type="region of interest" description="Disordered" evidence="1">
    <location>
        <begin position="22"/>
        <end position="47"/>
    </location>
</feature>
<dbReference type="RefSeq" id="WP_100138745.1">
    <property type="nucleotide sequence ID" value="NZ_MEIP01000005.1"/>
</dbReference>
<name>A0A2N9XCK0_9NEIS</name>
<dbReference type="Proteomes" id="UP000229970">
    <property type="component" value="Unassembled WGS sequence"/>
</dbReference>
<proteinExistence type="predicted"/>
<dbReference type="InterPro" id="IPR003491">
    <property type="entry name" value="REP-like_C"/>
</dbReference>
<evidence type="ECO:0000313" key="3">
    <source>
        <dbReference type="EMBL" id="PIT44373.1"/>
    </source>
</evidence>
<sequence length="452" mass="51211">MSINAARMGYVSDGQAVAEAAGARQRGSNLGTAKQTEAPTSNTGRYEQSSTLSTVLVMQNGQIKEIPVKKGVGTAAHIDALTITMPELVFNQSLDAVTDDEVAGQISGTIYEIMGYGLSSAARGRNGYSMSYLMGTERVSYGYVAFGGSQQRETVCIHFTGTGLMAAQDGWEHRLYQFLQDFAPNARITRCDLAHDFIEGEYTPEQALKDWESGLFTSRYTKPVAECVGSDWLSGTNRGKTLYIGSRKSSKYCRIYEKGKEQGDEQSKWVRFELELKNKDIIIPHDILINPGQYLTGAYPICEQLFKNHKEQIARIELKKKQEAVGIEHCQKYASMQASGFLNYLHNELNLTKEEVFDFVVNPVAKVPKRLDTSVYFCNNLTVPFMHERRRLTYSIDELLDKIGDEFDSKTKCKLRHMTFEEYKNAMYADVWKEARYYMTPQEILNPKREWN</sequence>
<protein>
    <recommendedName>
        <fullName evidence="2">Replication initiation protein-like C-terminal domain-containing protein</fullName>
    </recommendedName>
</protein>
<dbReference type="AlphaFoldDB" id="A0A2N9XCK0"/>
<feature type="domain" description="Replication initiation protein-like C-terminal" evidence="2">
    <location>
        <begin position="187"/>
        <end position="343"/>
    </location>
</feature>
<evidence type="ECO:0000256" key="1">
    <source>
        <dbReference type="SAM" id="MobiDB-lite"/>
    </source>
</evidence>
<evidence type="ECO:0000313" key="4">
    <source>
        <dbReference type="EMBL" id="PIT49789.1"/>
    </source>
</evidence>
<reference evidence="3 5" key="1">
    <citation type="journal article" date="2017" name="MBio">
        <title>Type VI secretion-mediated competition in the bee gut microbiome.</title>
        <authorList>
            <person name="Steele M.I."/>
            <person name="Kwong W.K."/>
            <person name="Powell J.E."/>
            <person name="Whiteley M."/>
            <person name="Moran N.A."/>
        </authorList>
    </citation>
    <scope>NUCLEOTIDE SEQUENCE [LARGE SCALE GENOMIC DNA]</scope>
    <source>
        <strain evidence="3 5">Ruf1-X</strain>
    </source>
</reference>